<dbReference type="InterPro" id="IPR011712">
    <property type="entry name" value="Sig_transdc_His_kin_sub3_dim/P"/>
</dbReference>
<organism evidence="11 12">
    <name type="scientific">Microbispora corallina</name>
    <dbReference type="NCBI Taxonomy" id="83302"/>
    <lineage>
        <taxon>Bacteria</taxon>
        <taxon>Bacillati</taxon>
        <taxon>Actinomycetota</taxon>
        <taxon>Actinomycetes</taxon>
        <taxon>Streptosporangiales</taxon>
        <taxon>Streptosporangiaceae</taxon>
        <taxon>Microbispora</taxon>
    </lineage>
</organism>
<dbReference type="EMBL" id="BOOC01000037">
    <property type="protein sequence ID" value="GIH43332.1"/>
    <property type="molecule type" value="Genomic_DNA"/>
</dbReference>
<dbReference type="EC" id="2.7.13.3" evidence="2"/>
<evidence type="ECO:0000259" key="10">
    <source>
        <dbReference type="SMART" id="SM00387"/>
    </source>
</evidence>
<dbReference type="PANTHER" id="PTHR24421:SF10">
    <property type="entry name" value="NITRATE_NITRITE SENSOR PROTEIN NARQ"/>
    <property type="match status" value="1"/>
</dbReference>
<feature type="transmembrane region" description="Helical" evidence="9">
    <location>
        <begin position="154"/>
        <end position="177"/>
    </location>
</feature>
<dbReference type="Proteomes" id="UP000603904">
    <property type="component" value="Unassembled WGS sequence"/>
</dbReference>
<dbReference type="InterPro" id="IPR036890">
    <property type="entry name" value="HATPase_C_sf"/>
</dbReference>
<reference evidence="11 12" key="1">
    <citation type="submission" date="2021-01" db="EMBL/GenBank/DDBJ databases">
        <title>Whole genome shotgun sequence of Microbispora corallina NBRC 16416.</title>
        <authorList>
            <person name="Komaki H."/>
            <person name="Tamura T."/>
        </authorList>
    </citation>
    <scope>NUCLEOTIDE SEQUENCE [LARGE SCALE GENOMIC DNA]</scope>
    <source>
        <strain evidence="11 12">NBRC 16416</strain>
    </source>
</reference>
<keyword evidence="5" id="KW-0547">Nucleotide-binding</keyword>
<gene>
    <name evidence="11" type="ORF">Mco01_63320</name>
</gene>
<evidence type="ECO:0000256" key="8">
    <source>
        <dbReference type="ARBA" id="ARBA00023012"/>
    </source>
</evidence>
<evidence type="ECO:0000256" key="1">
    <source>
        <dbReference type="ARBA" id="ARBA00000085"/>
    </source>
</evidence>
<evidence type="ECO:0000313" key="12">
    <source>
        <dbReference type="Proteomes" id="UP000603904"/>
    </source>
</evidence>
<dbReference type="SUPFAM" id="SSF55781">
    <property type="entry name" value="GAF domain-like"/>
    <property type="match status" value="1"/>
</dbReference>
<dbReference type="RefSeq" id="WP_204060451.1">
    <property type="nucleotide sequence ID" value="NZ_BAAAGP010000028.1"/>
</dbReference>
<name>A0ABQ4G8C8_9ACTN</name>
<keyword evidence="12" id="KW-1185">Reference proteome</keyword>
<proteinExistence type="predicted"/>
<dbReference type="PANTHER" id="PTHR24421">
    <property type="entry name" value="NITRATE/NITRITE SENSOR PROTEIN NARX-RELATED"/>
    <property type="match status" value="1"/>
</dbReference>
<accession>A0ABQ4G8C8</accession>
<evidence type="ECO:0000256" key="7">
    <source>
        <dbReference type="ARBA" id="ARBA00022840"/>
    </source>
</evidence>
<evidence type="ECO:0000256" key="9">
    <source>
        <dbReference type="SAM" id="Phobius"/>
    </source>
</evidence>
<dbReference type="InterPro" id="IPR003594">
    <property type="entry name" value="HATPase_dom"/>
</dbReference>
<comment type="caution">
    <text evidence="11">The sequence shown here is derived from an EMBL/GenBank/DDBJ whole genome shotgun (WGS) entry which is preliminary data.</text>
</comment>
<feature type="transmembrane region" description="Helical" evidence="9">
    <location>
        <begin position="69"/>
        <end position="92"/>
    </location>
</feature>
<dbReference type="Pfam" id="PF02518">
    <property type="entry name" value="HATPase_c"/>
    <property type="match status" value="1"/>
</dbReference>
<comment type="catalytic activity">
    <reaction evidence="1">
        <text>ATP + protein L-histidine = ADP + protein N-phospho-L-histidine.</text>
        <dbReference type="EC" id="2.7.13.3"/>
    </reaction>
</comment>
<evidence type="ECO:0000313" key="11">
    <source>
        <dbReference type="EMBL" id="GIH43332.1"/>
    </source>
</evidence>
<feature type="transmembrane region" description="Helical" evidence="9">
    <location>
        <begin position="329"/>
        <end position="347"/>
    </location>
</feature>
<protein>
    <recommendedName>
        <fullName evidence="2">histidine kinase</fullName>
        <ecNumber evidence="2">2.7.13.3</ecNumber>
    </recommendedName>
</protein>
<keyword evidence="9" id="KW-0472">Membrane</keyword>
<dbReference type="CDD" id="cd16917">
    <property type="entry name" value="HATPase_UhpB-NarQ-NarX-like"/>
    <property type="match status" value="1"/>
</dbReference>
<dbReference type="Gene3D" id="3.30.565.10">
    <property type="entry name" value="Histidine kinase-like ATPase, C-terminal domain"/>
    <property type="match status" value="1"/>
</dbReference>
<evidence type="ECO:0000256" key="4">
    <source>
        <dbReference type="ARBA" id="ARBA00022679"/>
    </source>
</evidence>
<feature type="transmembrane region" description="Helical" evidence="9">
    <location>
        <begin position="189"/>
        <end position="208"/>
    </location>
</feature>
<dbReference type="SMART" id="SM00387">
    <property type="entry name" value="HATPase_c"/>
    <property type="match status" value="1"/>
</dbReference>
<keyword evidence="3" id="KW-0597">Phosphoprotein</keyword>
<evidence type="ECO:0000256" key="3">
    <source>
        <dbReference type="ARBA" id="ARBA00022553"/>
    </source>
</evidence>
<evidence type="ECO:0000256" key="2">
    <source>
        <dbReference type="ARBA" id="ARBA00012438"/>
    </source>
</evidence>
<keyword evidence="9" id="KW-0812">Transmembrane</keyword>
<keyword evidence="4" id="KW-0808">Transferase</keyword>
<sequence>MMDRSARRAAPAAGVLLVLVAGALAVEPRLGRLGVTGIVERFDAFRAVAALSFGLPGLFVVSQRPGSRVGWVMVVVGVAQGLGLALGTYGLLGINNGAGGASGAGAGVAGGAGAGVAGGAGAGVGGGAGAGIGQGIGGVGAGAGGAGGLPGDDWAMWVSNWLWVPAYLLVPTIFLLLFPDGRLPSRRWWPAPAAALAGLAIGTLDWMLRPVTYENVPGLFPAGYTGVLAGLTGVPAPLRTAGTVCTIGAVLASVASLVARYRSAGPEVRRRLQWVLAAALVTVSLLGVALVVPWGPVIVALAAIPLPVAVAVAVVAHRLWDLDLLLSRALAFGAVTVALLAAYALVVAALGNAVGSGASAVVVALAVHPLYSRVSSAANRLVYGDRDDPARALRRLGVRLSDAGAPGDLLERMAAEVGRMLRIHYVAVEESGAVVASWGTARRADEPAESVPLLHQGERVGTLVVGERLRPKDRTLLAELAPQLAVAVRAHRLGADLERSHGRLLAARQEERDRLLYELHDGLGPTLAALALQVDRGRRLVDTDPDGAKQVMGELSGRIRGTVENVRAIVNDLRPPPLDDLGLAGALTELGRGFAGDLAVEVEAPPDLPALPPPVELAAYRIAAEAMTNAVRHAMASRCTVSLRTGDAPEPCVLELRVDDDGVGVGSPSRHGFGLASMRRRSEELNGSFELLDDAGTGTHLVVRLPLAVP</sequence>
<feature type="domain" description="Histidine kinase/HSP90-like ATPase" evidence="10">
    <location>
        <begin position="614"/>
        <end position="709"/>
    </location>
</feature>
<dbReference type="Pfam" id="PF07730">
    <property type="entry name" value="HisKA_3"/>
    <property type="match status" value="1"/>
</dbReference>
<feature type="transmembrane region" description="Helical" evidence="9">
    <location>
        <begin position="272"/>
        <end position="292"/>
    </location>
</feature>
<keyword evidence="7" id="KW-0067">ATP-binding</keyword>
<evidence type="ECO:0000256" key="5">
    <source>
        <dbReference type="ARBA" id="ARBA00022741"/>
    </source>
</evidence>
<dbReference type="InterPro" id="IPR050482">
    <property type="entry name" value="Sensor_HK_TwoCompSys"/>
</dbReference>
<feature type="transmembrane region" description="Helical" evidence="9">
    <location>
        <begin position="44"/>
        <end position="62"/>
    </location>
</feature>
<dbReference type="Gene3D" id="1.20.5.1930">
    <property type="match status" value="1"/>
</dbReference>
<evidence type="ECO:0000256" key="6">
    <source>
        <dbReference type="ARBA" id="ARBA00022777"/>
    </source>
</evidence>
<keyword evidence="9" id="KW-1133">Transmembrane helix</keyword>
<feature type="transmembrane region" description="Helical" evidence="9">
    <location>
        <begin position="241"/>
        <end position="260"/>
    </location>
</feature>
<feature type="transmembrane region" description="Helical" evidence="9">
    <location>
        <begin position="298"/>
        <end position="317"/>
    </location>
</feature>
<keyword evidence="6" id="KW-0418">Kinase</keyword>
<keyword evidence="8" id="KW-0902">Two-component regulatory system</keyword>
<dbReference type="SUPFAM" id="SSF55874">
    <property type="entry name" value="ATPase domain of HSP90 chaperone/DNA topoisomerase II/histidine kinase"/>
    <property type="match status" value="1"/>
</dbReference>